<proteinExistence type="inferred from homology"/>
<dbReference type="PROSITE" id="PS51462">
    <property type="entry name" value="NUDIX"/>
    <property type="match status" value="1"/>
</dbReference>
<evidence type="ECO:0000256" key="4">
    <source>
        <dbReference type="RuleBase" id="RU003476"/>
    </source>
</evidence>
<organism evidence="6 7">
    <name type="scientific">Gordonia jinghuaiqii</name>
    <dbReference type="NCBI Taxonomy" id="2758710"/>
    <lineage>
        <taxon>Bacteria</taxon>
        <taxon>Bacillati</taxon>
        <taxon>Actinomycetota</taxon>
        <taxon>Actinomycetes</taxon>
        <taxon>Mycobacteriales</taxon>
        <taxon>Gordoniaceae</taxon>
        <taxon>Gordonia</taxon>
    </lineage>
</organism>
<protein>
    <submittedName>
        <fullName evidence="6">NUDIX domain-containing protein</fullName>
    </submittedName>
</protein>
<dbReference type="SUPFAM" id="SSF55811">
    <property type="entry name" value="Nudix"/>
    <property type="match status" value="1"/>
</dbReference>
<evidence type="ECO:0000313" key="6">
    <source>
        <dbReference type="EMBL" id="QMT02808.1"/>
    </source>
</evidence>
<evidence type="ECO:0000256" key="2">
    <source>
        <dbReference type="ARBA" id="ARBA00005582"/>
    </source>
</evidence>
<dbReference type="KEGG" id="gji:H1R19_06665"/>
<comment type="cofactor">
    <cofactor evidence="1">
        <name>Mg(2+)</name>
        <dbReference type="ChEBI" id="CHEBI:18420"/>
    </cofactor>
</comment>
<feature type="domain" description="Nudix hydrolase" evidence="5">
    <location>
        <begin position="3"/>
        <end position="130"/>
    </location>
</feature>
<name>A0A7D7QZ63_9ACTN</name>
<dbReference type="PRINTS" id="PR00502">
    <property type="entry name" value="NUDIXFAMILY"/>
</dbReference>
<reference evidence="7" key="1">
    <citation type="submission" date="2020-07" db="EMBL/GenBank/DDBJ databases">
        <title>novel species isolated from the respiratory tract of Marmot.</title>
        <authorList>
            <person name="Zhang G."/>
        </authorList>
    </citation>
    <scope>NUCLEOTIDE SEQUENCE [LARGE SCALE GENOMIC DNA]</scope>
    <source>
        <strain evidence="7">686</strain>
    </source>
</reference>
<accession>A0A7D7QZ63</accession>
<keyword evidence="7" id="KW-1185">Reference proteome</keyword>
<dbReference type="InterPro" id="IPR020084">
    <property type="entry name" value="NUDIX_hydrolase_CS"/>
</dbReference>
<evidence type="ECO:0000313" key="7">
    <source>
        <dbReference type="Proteomes" id="UP000515663"/>
    </source>
</evidence>
<dbReference type="CDD" id="cd04673">
    <property type="entry name" value="NUDIX_ADPRase"/>
    <property type="match status" value="1"/>
</dbReference>
<dbReference type="GO" id="GO:0016787">
    <property type="term" value="F:hydrolase activity"/>
    <property type="evidence" value="ECO:0007669"/>
    <property type="project" value="UniProtKB-KW"/>
</dbReference>
<dbReference type="Gene3D" id="3.90.79.10">
    <property type="entry name" value="Nucleoside Triphosphate Pyrophosphohydrolase"/>
    <property type="match status" value="1"/>
</dbReference>
<dbReference type="AlphaFoldDB" id="A0A7D7QZ63"/>
<dbReference type="InterPro" id="IPR020476">
    <property type="entry name" value="Nudix_hydrolase"/>
</dbReference>
<keyword evidence="3 4" id="KW-0378">Hydrolase</keyword>
<dbReference type="Proteomes" id="UP000515663">
    <property type="component" value="Chromosome"/>
</dbReference>
<dbReference type="EMBL" id="CP059491">
    <property type="protein sequence ID" value="QMT02808.1"/>
    <property type="molecule type" value="Genomic_DNA"/>
</dbReference>
<evidence type="ECO:0000256" key="1">
    <source>
        <dbReference type="ARBA" id="ARBA00001946"/>
    </source>
</evidence>
<comment type="similarity">
    <text evidence="2 4">Belongs to the Nudix hydrolase family.</text>
</comment>
<dbReference type="RefSeq" id="WP_219851028.1">
    <property type="nucleotide sequence ID" value="NZ_CP059491.1"/>
</dbReference>
<evidence type="ECO:0000259" key="5">
    <source>
        <dbReference type="PROSITE" id="PS51462"/>
    </source>
</evidence>
<dbReference type="Pfam" id="PF00293">
    <property type="entry name" value="NUDIX"/>
    <property type="match status" value="1"/>
</dbReference>
<dbReference type="PANTHER" id="PTHR43046">
    <property type="entry name" value="GDP-MANNOSE MANNOSYL HYDROLASE"/>
    <property type="match status" value="1"/>
</dbReference>
<dbReference type="InterPro" id="IPR015797">
    <property type="entry name" value="NUDIX_hydrolase-like_dom_sf"/>
</dbReference>
<gene>
    <name evidence="6" type="ORF">H1R19_06665</name>
</gene>
<dbReference type="PROSITE" id="PS00893">
    <property type="entry name" value="NUDIX_BOX"/>
    <property type="match status" value="1"/>
</dbReference>
<dbReference type="InterPro" id="IPR000086">
    <property type="entry name" value="NUDIX_hydrolase_dom"/>
</dbReference>
<evidence type="ECO:0000256" key="3">
    <source>
        <dbReference type="ARBA" id="ARBA00022801"/>
    </source>
</evidence>
<dbReference type="PANTHER" id="PTHR43046:SF14">
    <property type="entry name" value="MUTT_NUDIX FAMILY PROTEIN"/>
    <property type="match status" value="1"/>
</dbReference>
<sequence length="131" mass="14148">MSRRILAVGAVIRDDGGRFLLVQRAHDPQAGRWTLPGGKVEPSETLEQAVIREIAEETGIRIVVGERVWSVDIPGGDGVVFEVHDFVATALSTDVTAGDDAADAGWFSPAEMRDLPLTRGLIAHLERHGLI</sequence>